<keyword evidence="10" id="KW-1185">Reference proteome</keyword>
<dbReference type="Pfam" id="PF01547">
    <property type="entry name" value="SBP_bac_1"/>
    <property type="match status" value="1"/>
</dbReference>
<protein>
    <submittedName>
        <fullName evidence="9">ABC transporter substrate-binding protein</fullName>
    </submittedName>
</protein>
<evidence type="ECO:0000256" key="4">
    <source>
        <dbReference type="ARBA" id="ARBA00022729"/>
    </source>
</evidence>
<evidence type="ECO:0000256" key="3">
    <source>
        <dbReference type="ARBA" id="ARBA00022475"/>
    </source>
</evidence>
<comment type="similarity">
    <text evidence="2">Belongs to the bacterial solute-binding protein 1 family.</text>
</comment>
<evidence type="ECO:0000313" key="9">
    <source>
        <dbReference type="EMBL" id="MFC4203270.1"/>
    </source>
</evidence>
<organism evidence="9 10">
    <name type="scientific">Candidimonas humi</name>
    <dbReference type="NCBI Taxonomy" id="683355"/>
    <lineage>
        <taxon>Bacteria</taxon>
        <taxon>Pseudomonadati</taxon>
        <taxon>Pseudomonadota</taxon>
        <taxon>Betaproteobacteria</taxon>
        <taxon>Burkholderiales</taxon>
        <taxon>Alcaligenaceae</taxon>
        <taxon>Candidimonas</taxon>
    </lineage>
</organism>
<dbReference type="InterPro" id="IPR050490">
    <property type="entry name" value="Bact_solute-bd_prot1"/>
</dbReference>
<keyword evidence="3" id="KW-1003">Cell membrane</keyword>
<accession>A0ABV8P242</accession>
<dbReference type="PANTHER" id="PTHR43649">
    <property type="entry name" value="ARABINOSE-BINDING PROTEIN-RELATED"/>
    <property type="match status" value="1"/>
</dbReference>
<evidence type="ECO:0000256" key="8">
    <source>
        <dbReference type="SAM" id="SignalP"/>
    </source>
</evidence>
<feature type="signal peptide" evidence="8">
    <location>
        <begin position="1"/>
        <end position="22"/>
    </location>
</feature>
<dbReference type="SUPFAM" id="SSF53850">
    <property type="entry name" value="Periplasmic binding protein-like II"/>
    <property type="match status" value="1"/>
</dbReference>
<dbReference type="EMBL" id="JBHSBV010000010">
    <property type="protein sequence ID" value="MFC4203270.1"/>
    <property type="molecule type" value="Genomic_DNA"/>
</dbReference>
<name>A0ABV8P242_9BURK</name>
<dbReference type="PANTHER" id="PTHR43649:SF33">
    <property type="entry name" value="POLYGALACTURONAN_RHAMNOGALACTURONAN-BINDING PROTEIN YTCQ"/>
    <property type="match status" value="1"/>
</dbReference>
<dbReference type="RefSeq" id="WP_343218697.1">
    <property type="nucleotide sequence ID" value="NZ_JAHTBN010000002.1"/>
</dbReference>
<feature type="chain" id="PRO_5047381614" evidence="8">
    <location>
        <begin position="23"/>
        <end position="432"/>
    </location>
</feature>
<sequence>MKRAVLCAVASLTAAASLAIQAAPAQTFNWKKFQGTTLSVLANNNPIANTLMKHRHEFEQLTGMKLKVDTYQEQQMRQRLMTVMNSGSDEVDVFMSLPSREGLQFAKAGWYADMSSYVKNDVAPGYDFAGLSPGLVKDATVDGKLNGIPLNIEGPVLYYRKDIFAKCKVEMPKTLDQLPAVAKRLKTCEPAITPFVSRGLKPALPFTFSVFLHNEGGEYMKDGKSQLCSAPAKAALSLYSSLLKDYGPPGVVNYSFYQISSLYKDGRAAMAFESSNELRNMMAGGARLKDTAITLLPPGPGGLHPTVLGWTAAISSHSKKKEAAWYFIQWATSPKTQAELAVDGIVSPRASVANNPAFRKWVDAQPVREEWITAVNKVGQLGESKIGYPIVANAESREYIGQAVTAMILGQKNVQQACSEADTRLDKLIAGN</sequence>
<proteinExistence type="inferred from homology"/>
<reference evidence="10" key="1">
    <citation type="journal article" date="2019" name="Int. J. Syst. Evol. Microbiol.">
        <title>The Global Catalogue of Microorganisms (GCM) 10K type strain sequencing project: providing services to taxonomists for standard genome sequencing and annotation.</title>
        <authorList>
            <consortium name="The Broad Institute Genomics Platform"/>
            <consortium name="The Broad Institute Genome Sequencing Center for Infectious Disease"/>
            <person name="Wu L."/>
            <person name="Ma J."/>
        </authorList>
    </citation>
    <scope>NUCLEOTIDE SEQUENCE [LARGE SCALE GENOMIC DNA]</scope>
    <source>
        <strain evidence="10">LMG 24813</strain>
    </source>
</reference>
<evidence type="ECO:0000256" key="7">
    <source>
        <dbReference type="ARBA" id="ARBA00023288"/>
    </source>
</evidence>
<evidence type="ECO:0000256" key="2">
    <source>
        <dbReference type="ARBA" id="ARBA00008520"/>
    </source>
</evidence>
<keyword evidence="5" id="KW-0472">Membrane</keyword>
<evidence type="ECO:0000256" key="6">
    <source>
        <dbReference type="ARBA" id="ARBA00023139"/>
    </source>
</evidence>
<dbReference type="Proteomes" id="UP001595848">
    <property type="component" value="Unassembled WGS sequence"/>
</dbReference>
<keyword evidence="7" id="KW-0449">Lipoprotein</keyword>
<dbReference type="Gene3D" id="3.40.190.10">
    <property type="entry name" value="Periplasmic binding protein-like II"/>
    <property type="match status" value="2"/>
</dbReference>
<evidence type="ECO:0000313" key="10">
    <source>
        <dbReference type="Proteomes" id="UP001595848"/>
    </source>
</evidence>
<keyword evidence="6" id="KW-0564">Palmitate</keyword>
<comment type="subcellular location">
    <subcellularLocation>
        <location evidence="1">Periplasm</location>
    </subcellularLocation>
</comment>
<dbReference type="CDD" id="cd13585">
    <property type="entry name" value="PBP2_TMBP_like"/>
    <property type="match status" value="1"/>
</dbReference>
<comment type="caution">
    <text evidence="9">The sequence shown here is derived from an EMBL/GenBank/DDBJ whole genome shotgun (WGS) entry which is preliminary data.</text>
</comment>
<dbReference type="InterPro" id="IPR006059">
    <property type="entry name" value="SBP"/>
</dbReference>
<keyword evidence="4 8" id="KW-0732">Signal</keyword>
<evidence type="ECO:0000256" key="1">
    <source>
        <dbReference type="ARBA" id="ARBA00004418"/>
    </source>
</evidence>
<gene>
    <name evidence="9" type="ORF">ACFOY1_20145</name>
</gene>
<evidence type="ECO:0000256" key="5">
    <source>
        <dbReference type="ARBA" id="ARBA00023136"/>
    </source>
</evidence>